<sequence>MKFLRLSIVSSLAFPVATLAVNVYDYIVVGSGPGGAPVAVNLAKAGASVLLLEAGDDQGATNLHVKIPTAAWASMANNDPLLRWDFFVKYHSDPAVQARYHGLTWKTTDGKYYVGTSPPANAKELGVFYPRAGTLDGCSMHNAACSALPSDSDWILIANITGGSSWSPQNMRQHFIKMENNHYTATAKDPQAHGYAGDLDICINSDEFLRNQSQAADVLRSAEKLMGQDPTKVYDLVQQDLNNDSPDRDQQTGLYGFPAHRNTMGRRSSARNFVSDVLNATNADGSKKYNFTLSLTSFATKILFNTTGKLATKPRAIGVEYLFGQSMYAADPRYNASNPGTKIQAFARNEVIISGGTFNTPQLLKLSGIGPKAELTKFNISVLVDSPGVGNQMQDNTEFGFIAQAAVNFTSLAPTCTYGAPGDPCLAAWYQGKGPYATGPLDALMFKTANAAMNERDIFFFGLPGANPFRGYYPSDTINTPYADTDSTFDWSMIKIHPTGRLGTVNLLSSDPRQVPDINFRFFEDADADKDIAAISEAVQFGRKIFDNLPSAMLPYKEIWPCNGNSTCDMKTVIKEQAWSHHATSSAQIGADNDTMAVLDSKFRVRGVNGLRVVDASAFPRTPGGFPVIPTFMLGMKASESILNSTVEAWM</sequence>
<dbReference type="InterPro" id="IPR000172">
    <property type="entry name" value="GMC_OxRdtase_N"/>
</dbReference>
<keyword evidence="3" id="KW-0732">Signal</keyword>
<gene>
    <name evidence="5" type="ORF">LY89DRAFT_645366</name>
</gene>
<dbReference type="Pfam" id="PF00732">
    <property type="entry name" value="GMC_oxred_N"/>
    <property type="match status" value="1"/>
</dbReference>
<feature type="signal peptide" evidence="3">
    <location>
        <begin position="1"/>
        <end position="20"/>
    </location>
</feature>
<evidence type="ECO:0000256" key="3">
    <source>
        <dbReference type="SAM" id="SignalP"/>
    </source>
</evidence>
<name>A0A194XC57_MOLSC</name>
<dbReference type="PANTHER" id="PTHR11552:SF80">
    <property type="entry name" value="GMC OXIDOREDUCTASE"/>
    <property type="match status" value="1"/>
</dbReference>
<dbReference type="PANTHER" id="PTHR11552">
    <property type="entry name" value="GLUCOSE-METHANOL-CHOLINE GMC OXIDOREDUCTASE"/>
    <property type="match status" value="1"/>
</dbReference>
<dbReference type="PROSITE" id="PS00624">
    <property type="entry name" value="GMC_OXRED_2"/>
    <property type="match status" value="1"/>
</dbReference>
<feature type="domain" description="Glucose-methanol-choline oxidoreductase N-terminal" evidence="4">
    <location>
        <begin position="356"/>
        <end position="370"/>
    </location>
</feature>
<dbReference type="OrthoDB" id="269227at2759"/>
<comment type="similarity">
    <text evidence="1">Belongs to the GMC oxidoreductase family.</text>
</comment>
<dbReference type="EMBL" id="KQ947414">
    <property type="protein sequence ID" value="KUJ17750.1"/>
    <property type="molecule type" value="Genomic_DNA"/>
</dbReference>
<accession>A0A194XC57</accession>
<dbReference type="AlphaFoldDB" id="A0A194XC57"/>
<protein>
    <submittedName>
        <fullName evidence="5">Alcohol oxidase</fullName>
    </submittedName>
</protein>
<dbReference type="RefSeq" id="XP_018072105.1">
    <property type="nucleotide sequence ID" value="XM_018211876.1"/>
</dbReference>
<feature type="chain" id="PRO_5008268064" evidence="3">
    <location>
        <begin position="21"/>
        <end position="651"/>
    </location>
</feature>
<dbReference type="InParanoid" id="A0A194XC57"/>
<evidence type="ECO:0000259" key="4">
    <source>
        <dbReference type="PROSITE" id="PS00624"/>
    </source>
</evidence>
<dbReference type="Pfam" id="PF05199">
    <property type="entry name" value="GMC_oxred_C"/>
    <property type="match status" value="1"/>
</dbReference>
<evidence type="ECO:0000313" key="6">
    <source>
        <dbReference type="Proteomes" id="UP000070700"/>
    </source>
</evidence>
<dbReference type="GO" id="GO:0050660">
    <property type="term" value="F:flavin adenine dinucleotide binding"/>
    <property type="evidence" value="ECO:0007669"/>
    <property type="project" value="InterPro"/>
</dbReference>
<evidence type="ECO:0000256" key="1">
    <source>
        <dbReference type="ARBA" id="ARBA00010790"/>
    </source>
</evidence>
<dbReference type="Gene3D" id="3.50.50.60">
    <property type="entry name" value="FAD/NAD(P)-binding domain"/>
    <property type="match status" value="1"/>
</dbReference>
<dbReference type="InterPro" id="IPR036188">
    <property type="entry name" value="FAD/NAD-bd_sf"/>
</dbReference>
<dbReference type="GeneID" id="28821602"/>
<dbReference type="STRING" id="149040.A0A194XC57"/>
<dbReference type="SUPFAM" id="SSF54373">
    <property type="entry name" value="FAD-linked reductases, C-terminal domain"/>
    <property type="match status" value="1"/>
</dbReference>
<dbReference type="Gene3D" id="3.30.560.10">
    <property type="entry name" value="Glucose Oxidase, domain 3"/>
    <property type="match status" value="1"/>
</dbReference>
<organism evidence="5 6">
    <name type="scientific">Mollisia scopiformis</name>
    <name type="common">Conifer needle endophyte fungus</name>
    <name type="synonym">Phialocephala scopiformis</name>
    <dbReference type="NCBI Taxonomy" id="149040"/>
    <lineage>
        <taxon>Eukaryota</taxon>
        <taxon>Fungi</taxon>
        <taxon>Dikarya</taxon>
        <taxon>Ascomycota</taxon>
        <taxon>Pezizomycotina</taxon>
        <taxon>Leotiomycetes</taxon>
        <taxon>Helotiales</taxon>
        <taxon>Mollisiaceae</taxon>
        <taxon>Mollisia</taxon>
    </lineage>
</organism>
<evidence type="ECO:0000256" key="2">
    <source>
        <dbReference type="SAM" id="MobiDB-lite"/>
    </source>
</evidence>
<dbReference type="KEGG" id="psco:LY89DRAFT_645366"/>
<dbReference type="InterPro" id="IPR007867">
    <property type="entry name" value="GMC_OxRtase_C"/>
</dbReference>
<proteinExistence type="inferred from homology"/>
<reference evidence="5 6" key="1">
    <citation type="submission" date="2015-10" db="EMBL/GenBank/DDBJ databases">
        <title>Full genome of DAOMC 229536 Phialocephala scopiformis, a fungal endophyte of spruce producing the potent anti-insectan compound rugulosin.</title>
        <authorList>
            <consortium name="DOE Joint Genome Institute"/>
            <person name="Walker A.K."/>
            <person name="Frasz S.L."/>
            <person name="Seifert K.A."/>
            <person name="Miller J.D."/>
            <person name="Mondo S.J."/>
            <person name="Labutti K."/>
            <person name="Lipzen A."/>
            <person name="Dockter R."/>
            <person name="Kennedy M."/>
            <person name="Grigoriev I.V."/>
            <person name="Spatafora J.W."/>
        </authorList>
    </citation>
    <scope>NUCLEOTIDE SEQUENCE [LARGE SCALE GENOMIC DNA]</scope>
    <source>
        <strain evidence="5 6">CBS 120377</strain>
    </source>
</reference>
<dbReference type="GO" id="GO:0016614">
    <property type="term" value="F:oxidoreductase activity, acting on CH-OH group of donors"/>
    <property type="evidence" value="ECO:0007669"/>
    <property type="project" value="InterPro"/>
</dbReference>
<dbReference type="InterPro" id="IPR012132">
    <property type="entry name" value="GMC_OxRdtase"/>
</dbReference>
<dbReference type="Proteomes" id="UP000070700">
    <property type="component" value="Unassembled WGS sequence"/>
</dbReference>
<dbReference type="PIRSF" id="PIRSF000137">
    <property type="entry name" value="Alcohol_oxidase"/>
    <property type="match status" value="1"/>
</dbReference>
<dbReference type="SUPFAM" id="SSF51905">
    <property type="entry name" value="FAD/NAD(P)-binding domain"/>
    <property type="match status" value="1"/>
</dbReference>
<evidence type="ECO:0000313" key="5">
    <source>
        <dbReference type="EMBL" id="KUJ17750.1"/>
    </source>
</evidence>
<keyword evidence="6" id="KW-1185">Reference proteome</keyword>
<feature type="region of interest" description="Disordered" evidence="2">
    <location>
        <begin position="242"/>
        <end position="261"/>
    </location>
</feature>